<name>A0ABU2WGE3_9GAMM</name>
<dbReference type="SUPFAM" id="SSF52025">
    <property type="entry name" value="PA domain"/>
    <property type="match status" value="1"/>
</dbReference>
<evidence type="ECO:0000256" key="8">
    <source>
        <dbReference type="ARBA" id="ARBA00022833"/>
    </source>
</evidence>
<comment type="caution">
    <text evidence="14">The sequence shown here is derived from an EMBL/GenBank/DDBJ whole genome shotgun (WGS) entry which is preliminary data.</text>
</comment>
<dbReference type="RefSeq" id="WP_311364332.1">
    <property type="nucleotide sequence ID" value="NZ_JAVRIC010000006.1"/>
</dbReference>
<evidence type="ECO:0000256" key="12">
    <source>
        <dbReference type="SAM" id="SignalP"/>
    </source>
</evidence>
<dbReference type="InterPro" id="IPR013783">
    <property type="entry name" value="Ig-like_fold"/>
</dbReference>
<feature type="domain" description="PKD" evidence="13">
    <location>
        <begin position="1520"/>
        <end position="1606"/>
    </location>
</feature>
<feature type="signal peptide" evidence="12">
    <location>
        <begin position="1"/>
        <end position="20"/>
    </location>
</feature>
<keyword evidence="6" id="KW-0479">Metal-binding</keyword>
<dbReference type="CDD" id="cd04818">
    <property type="entry name" value="PA_subtilisin_1"/>
    <property type="match status" value="1"/>
</dbReference>
<dbReference type="InterPro" id="IPR022409">
    <property type="entry name" value="PKD/Chitinase_dom"/>
</dbReference>
<evidence type="ECO:0000313" key="15">
    <source>
        <dbReference type="Proteomes" id="UP001254608"/>
    </source>
</evidence>
<dbReference type="SUPFAM" id="SSF55486">
    <property type="entry name" value="Metalloproteases ('zincins'), catalytic domain"/>
    <property type="match status" value="1"/>
</dbReference>
<feature type="chain" id="PRO_5046157647" evidence="12">
    <location>
        <begin position="21"/>
        <end position="1651"/>
    </location>
</feature>
<dbReference type="PROSITE" id="PS50093">
    <property type="entry name" value="PKD"/>
    <property type="match status" value="1"/>
</dbReference>
<accession>A0ABU2WGE3</accession>
<keyword evidence="8" id="KW-0862">Zinc</keyword>
<dbReference type="EMBL" id="JAVRIC010000006">
    <property type="protein sequence ID" value="MDT0496938.1"/>
    <property type="molecule type" value="Genomic_DNA"/>
</dbReference>
<feature type="transmembrane region" description="Helical" evidence="11">
    <location>
        <begin position="1623"/>
        <end position="1640"/>
    </location>
</feature>
<dbReference type="InterPro" id="IPR003137">
    <property type="entry name" value="PA_domain"/>
</dbReference>
<dbReference type="Gene3D" id="3.50.30.30">
    <property type="match status" value="1"/>
</dbReference>
<dbReference type="InterPro" id="IPR000601">
    <property type="entry name" value="PKD_dom"/>
</dbReference>
<dbReference type="InterPro" id="IPR050371">
    <property type="entry name" value="Fungal_virulence_M36"/>
</dbReference>
<dbReference type="SMART" id="SM00089">
    <property type="entry name" value="PKD"/>
    <property type="match status" value="1"/>
</dbReference>
<evidence type="ECO:0000256" key="11">
    <source>
        <dbReference type="SAM" id="Phobius"/>
    </source>
</evidence>
<gene>
    <name evidence="14" type="ORF">RM530_06105</name>
</gene>
<dbReference type="Proteomes" id="UP001254608">
    <property type="component" value="Unassembled WGS sequence"/>
</dbReference>
<dbReference type="Gene3D" id="2.60.40.3010">
    <property type="match status" value="2"/>
</dbReference>
<keyword evidence="11" id="KW-0812">Transmembrane</keyword>
<evidence type="ECO:0000256" key="5">
    <source>
        <dbReference type="ARBA" id="ARBA00022670"/>
    </source>
</evidence>
<keyword evidence="11" id="KW-1133">Transmembrane helix</keyword>
<dbReference type="Gene3D" id="3.10.170.10">
    <property type="match status" value="1"/>
</dbReference>
<organism evidence="14 15">
    <name type="scientific">Banduia mediterranea</name>
    <dbReference type="NCBI Taxonomy" id="3075609"/>
    <lineage>
        <taxon>Bacteria</taxon>
        <taxon>Pseudomonadati</taxon>
        <taxon>Pseudomonadota</taxon>
        <taxon>Gammaproteobacteria</taxon>
        <taxon>Nevskiales</taxon>
        <taxon>Algiphilaceae</taxon>
        <taxon>Banduia</taxon>
    </lineage>
</organism>
<dbReference type="InterPro" id="IPR046450">
    <property type="entry name" value="PA_dom_sf"/>
</dbReference>
<dbReference type="Gene3D" id="2.60.120.260">
    <property type="entry name" value="Galactose-binding domain-like"/>
    <property type="match status" value="1"/>
</dbReference>
<evidence type="ECO:0000256" key="4">
    <source>
        <dbReference type="ARBA" id="ARBA00022525"/>
    </source>
</evidence>
<keyword evidence="5" id="KW-0645">Protease</keyword>
<dbReference type="InterPro" id="IPR001842">
    <property type="entry name" value="Peptidase_M36"/>
</dbReference>
<dbReference type="SUPFAM" id="SSF49299">
    <property type="entry name" value="PKD domain"/>
    <property type="match status" value="1"/>
</dbReference>
<dbReference type="Pfam" id="PF22352">
    <property type="entry name" value="K319L-like_PKD"/>
    <property type="match status" value="4"/>
</dbReference>
<sequence length="1651" mass="172780">MRKFLTAGACVLFSAGAASAATSKPNYDAWLDTAPRVGTFGGTFDSVHTQARHERVQLRKRLGYQSSFEPRNARASFLWLTSQESRVPAGIGLIEASDRAEYAARDALRHVAADLAVDRSMLDAAVLNDAQDMGRGAVIARFGQRYNGVEVFARNLAVAMRGDYSPVAVAGYFASMPKSAPAAFAMAAADVVAPALADLSDGRLQLAGVPVSGGMVNGYELFTPQLANGADYRFTRPVRVRKVYYAVNDELIPAWYLELFGEVGDGHNQDAYSYVISAVDGAVLFRKNLMEDAAFSYRVFADTDGLYRPFDGPLGNERAPLAIPDPDVKPERVPAEAALVTLQSGPIASGDPWLSPSAVETRGNNVDAYIDRSSPDGFTADSNDFRAALTENGDFDYAIIADADPDDLEAQAGAAVNLFYVNNWLHDWWYGNGFDEVAGNAQLSNYGRGGIEGDPILAEGQDYSGTNNANMSTPADGGNPRMQMFLWSGLLKGTFEVLSPALGEFPFQVANFGPVDFAVQNQLVVFDDDTIGEDPDSGALGTETDGCEAAVNAAQLKGKIAVIDRGLCAFTEKVQNAQAAGAVAALIVDNIDEPPIAMGGGPARTIRIPAMLTTLTAGTAIRSALVDGPVTALMVRELSPMIDGTIDFQIVGHEWFHYVSNRLVGNASGLSNAQGRGMGEGWSDFSAMILTVRDSDLAVPSNLGYAGVYGMASYVVDDPYFGIRRAPYSTDFSYNPLTFKHIEDGVPLPVTAPLAFGADGASNAEVHNSGEIWTNVLWEGYAGLLNSGRYSYVDAQELMKDYVIGGLKMTPNAPTFLEARDGILAVAAATSEADFETLAIAFARRGMGVGAVAPDRGDDTNSGVVESFIALGNTLAIEGTSLDMSEEDGVYGYCDTDDLLDQDEAGTLWVTLSTDGNVDLSEGVTATVSAPGISFYDGDQISFPPAELGETTSGSVPLKLMTSDSGEFKTIILTLADPNPDDGVTILPDSLSFQMQVDIDLTRTRTLDDFEQPTASERDWSTIFTGGGSDWTLTDDFVDSFGSAMYYIPDNGTTSDASLVTPPIMVGDGSFGIGFDHYYAFELNQSGTTVRGYDGGVIEISVNGGAWTDVFDAGAVVTQGDGYNGTLRSPSRPAFVGEINDVETAEHVEIDFGTALVATSVRLRFRQLTDAGVGAFGWLVDNVGVIGASAAPFLEVLPDDGVCVNRAPYAVAPADFSAPERSDGSAEQARITLAGSVNDLDEGQPISFKWVQTAGPTVSLNGANQATASFVAPELDDDVELTFALTVNDGSLQSSDSVTATVTNVETPPTVLVESFSAPERADGASSQAMISITGTATDPDGTAGLSYAWSQTGGPTVELDGAASNTASFVAPQVDLDTPMTFLLTATDRSGLSGTGEMTVTVLNVESPPTAIAPEDFSAPERASVAAAGRAGPVNKATQATITLDGDGTDPDGDELSYAWTQTGGPTAGLIDTDSEDASFVAPAVTADTPLTFVLTVSDGTSEHADEVVVTILNVNAAPVAVAAVVGEGFEVGDTVTLDGSGSSDPDDEAFVYAWTQTDGPEVTLSDASAAMPTFVAASAGTYGFSLSVTDEEGASSTATTTLTVAAAPAPPPVDNGGGGDGGAFGLVTLAGLAALLALRRRRVFGHSLR</sequence>
<evidence type="ECO:0000256" key="1">
    <source>
        <dbReference type="ARBA" id="ARBA00001947"/>
    </source>
</evidence>
<dbReference type="Pfam" id="PF02128">
    <property type="entry name" value="Peptidase_M36"/>
    <property type="match status" value="1"/>
</dbReference>
<comment type="cofactor">
    <cofactor evidence="1">
        <name>Zn(2+)</name>
        <dbReference type="ChEBI" id="CHEBI:29105"/>
    </cofactor>
</comment>
<evidence type="ECO:0000256" key="6">
    <source>
        <dbReference type="ARBA" id="ARBA00022723"/>
    </source>
</evidence>
<dbReference type="Gene3D" id="1.10.390.10">
    <property type="entry name" value="Neutral Protease Domain 2"/>
    <property type="match status" value="1"/>
</dbReference>
<keyword evidence="12" id="KW-0732">Signal</keyword>
<evidence type="ECO:0000256" key="3">
    <source>
        <dbReference type="ARBA" id="ARBA00006006"/>
    </source>
</evidence>
<comment type="similarity">
    <text evidence="3">Belongs to the peptidase M36 family.</text>
</comment>
<keyword evidence="11" id="KW-0472">Membrane</keyword>
<dbReference type="PANTHER" id="PTHR33478:SF1">
    <property type="entry name" value="EXTRACELLULAR METALLOPROTEINASE MEP"/>
    <property type="match status" value="1"/>
</dbReference>
<evidence type="ECO:0000259" key="13">
    <source>
        <dbReference type="PROSITE" id="PS50093"/>
    </source>
</evidence>
<keyword evidence="4" id="KW-0964">Secreted</keyword>
<evidence type="ECO:0000256" key="9">
    <source>
        <dbReference type="ARBA" id="ARBA00023049"/>
    </source>
</evidence>
<dbReference type="InterPro" id="IPR027268">
    <property type="entry name" value="Peptidase_M4/M1_CTD_sf"/>
</dbReference>
<dbReference type="Pfam" id="PF02225">
    <property type="entry name" value="PA"/>
    <property type="match status" value="1"/>
</dbReference>
<evidence type="ECO:0000256" key="10">
    <source>
        <dbReference type="ARBA" id="ARBA00023145"/>
    </source>
</evidence>
<comment type="subcellular location">
    <subcellularLocation>
        <location evidence="2">Secreted</location>
    </subcellularLocation>
</comment>
<reference evidence="14 15" key="1">
    <citation type="submission" date="2023-09" db="EMBL/GenBank/DDBJ databases">
        <authorList>
            <person name="Rey-Velasco X."/>
        </authorList>
    </citation>
    <scope>NUCLEOTIDE SEQUENCE [LARGE SCALE GENOMIC DNA]</scope>
    <source>
        <strain evidence="14 15">W345</strain>
    </source>
</reference>
<protein>
    <submittedName>
        <fullName evidence="14">M36 family metallopeptidase</fullName>
    </submittedName>
</protein>
<keyword evidence="9" id="KW-0482">Metalloprotease</keyword>
<keyword evidence="10" id="KW-0865">Zymogen</keyword>
<evidence type="ECO:0000256" key="7">
    <source>
        <dbReference type="ARBA" id="ARBA00022801"/>
    </source>
</evidence>
<proteinExistence type="inferred from homology"/>
<evidence type="ECO:0000313" key="14">
    <source>
        <dbReference type="EMBL" id="MDT0496938.1"/>
    </source>
</evidence>
<dbReference type="Gene3D" id="2.60.40.10">
    <property type="entry name" value="Immunoglobulins"/>
    <property type="match status" value="2"/>
</dbReference>
<evidence type="ECO:0000256" key="2">
    <source>
        <dbReference type="ARBA" id="ARBA00004613"/>
    </source>
</evidence>
<dbReference type="InterPro" id="IPR035986">
    <property type="entry name" value="PKD_dom_sf"/>
</dbReference>
<keyword evidence="7" id="KW-0378">Hydrolase</keyword>
<keyword evidence="15" id="KW-1185">Reference proteome</keyword>
<dbReference type="PANTHER" id="PTHR33478">
    <property type="entry name" value="EXTRACELLULAR METALLOPROTEINASE MEP"/>
    <property type="match status" value="1"/>
</dbReference>